<accession>A0A6P8XH97</accession>
<feature type="compositionally biased region" description="Polar residues" evidence="1">
    <location>
        <begin position="567"/>
        <end position="583"/>
    </location>
</feature>
<feature type="compositionally biased region" description="Polar residues" evidence="1">
    <location>
        <begin position="864"/>
        <end position="885"/>
    </location>
</feature>
<evidence type="ECO:0000313" key="2">
    <source>
        <dbReference type="Proteomes" id="UP000515160"/>
    </source>
</evidence>
<feature type="compositionally biased region" description="Basic residues" evidence="1">
    <location>
        <begin position="514"/>
        <end position="523"/>
    </location>
</feature>
<dbReference type="Proteomes" id="UP000515160">
    <property type="component" value="Chromosome 2R"/>
</dbReference>
<protein>
    <submittedName>
        <fullName evidence="3">Uncharacterized protein LOC117575645</fullName>
    </submittedName>
</protein>
<gene>
    <name evidence="3" type="primary">LOC117575645</name>
</gene>
<feature type="compositionally biased region" description="Basic and acidic residues" evidence="1">
    <location>
        <begin position="900"/>
        <end position="911"/>
    </location>
</feature>
<feature type="region of interest" description="Disordered" evidence="1">
    <location>
        <begin position="988"/>
        <end position="1037"/>
    </location>
</feature>
<feature type="region of interest" description="Disordered" evidence="1">
    <location>
        <begin position="544"/>
        <end position="583"/>
    </location>
</feature>
<feature type="region of interest" description="Disordered" evidence="1">
    <location>
        <begin position="734"/>
        <end position="761"/>
    </location>
</feature>
<dbReference type="AlphaFoldDB" id="A0A6P8XH97"/>
<feature type="region of interest" description="Disordered" evidence="1">
    <location>
        <begin position="773"/>
        <end position="798"/>
    </location>
</feature>
<dbReference type="OrthoDB" id="7872933at2759"/>
<feature type="compositionally biased region" description="Low complexity" evidence="1">
    <location>
        <begin position="988"/>
        <end position="1004"/>
    </location>
</feature>
<reference evidence="3" key="1">
    <citation type="submission" date="2025-08" db="UniProtKB">
        <authorList>
            <consortium name="RefSeq"/>
        </authorList>
    </citation>
    <scope>IDENTIFICATION</scope>
    <source>
        <strain evidence="3">15112-1751.03</strain>
        <tissue evidence="3">Whole Adult</tissue>
    </source>
</reference>
<evidence type="ECO:0000313" key="3">
    <source>
        <dbReference type="RefSeq" id="XP_034115816.2"/>
    </source>
</evidence>
<keyword evidence="2" id="KW-1185">Reference proteome</keyword>
<evidence type="ECO:0000256" key="1">
    <source>
        <dbReference type="SAM" id="MobiDB-lite"/>
    </source>
</evidence>
<feature type="compositionally biased region" description="Polar residues" evidence="1">
    <location>
        <begin position="784"/>
        <end position="798"/>
    </location>
</feature>
<dbReference type="RefSeq" id="XP_034115816.2">
    <property type="nucleotide sequence ID" value="XM_034259925.2"/>
</dbReference>
<name>A0A6P8XH97_DROAB</name>
<organism evidence="2 3">
    <name type="scientific">Drosophila albomicans</name>
    <name type="common">Fruit fly</name>
    <dbReference type="NCBI Taxonomy" id="7291"/>
    <lineage>
        <taxon>Eukaryota</taxon>
        <taxon>Metazoa</taxon>
        <taxon>Ecdysozoa</taxon>
        <taxon>Arthropoda</taxon>
        <taxon>Hexapoda</taxon>
        <taxon>Insecta</taxon>
        <taxon>Pterygota</taxon>
        <taxon>Neoptera</taxon>
        <taxon>Endopterygota</taxon>
        <taxon>Diptera</taxon>
        <taxon>Brachycera</taxon>
        <taxon>Muscomorpha</taxon>
        <taxon>Ephydroidea</taxon>
        <taxon>Drosophilidae</taxon>
        <taxon>Drosophila</taxon>
    </lineage>
</organism>
<sequence length="1186" mass="133404">MANIGEKTLLELDELLNMPERNSSRPLALLEQKTAQTTRNSPQYLFGGCDRSKDNAVDLQKLPSKASNTEEAAKNLIVETQSQATELRLDELENICPLMSPSPASLSNFLPQLSSTLAAERQLTPKPPQSQLAKESPPSLQRAINEDFESSFLVNMRMEIPFNLGPSLYERNIAQRSSSPTSRVCEFMRPNSAASVSAKQTNTEQIEDIMRKTHSPNKLKNFTTKPNRDVVATNIDSVTALKQCPLTSTENNVSTENLRINNQRKNGTKAVQIVDCEYVAQEQMSRYDLRMRNAPGILHVEDGQSKLTERDQTTLEQKINSQLARQQLQGNLIKIRPLRVSIAKLSQTLLRETITEPLKNNDPVDTRSNAHKEVQHNEGQPMVVSSNPEHHRYSRIDAPDRIVSKEPRYSKIEIAPAPPASNAADNENIAIVTPPPSNLRFSKAMCRTQSVKHIGPTEEKTEEHYEQTQQCGRDDISRNSETIQKLCDTVTKSSQSMFAPPEVSTLQKTETRKKIGSKRRRNRPPMSEELREYLTLQKSVTNRLKSSLPSCGKRSLYTKGNSDIEDNLSQSQQNKQRPLSKVSSDISALSSATQGLANTTNKSDVARFSRINIAPVPPSKSTDVDDILIVPPPPASLRFSKVKCKSQNLNQTMSNNQEKLVNKQFQHEEPPIVIKQNGMQYNQIQDKEIHEDMHLEADQHRNIQHEEFQHQAMPANFQNNLEHSSLKMEILRMDTPSPTMSSSSQQSLLNEQPSKSKVPSEALDLPMSRSKLKNNKQNAHKPATISQQSLLNEQPSTSKAAREALELFLNRSKSKNNKQDAQKPDAIIQQSLLNEPPSKSKVASEGLELPLSRSKTKSNKQDTQKPATLCQQSLLDEQPSRSNATREALELSLNRSQSRNKQDAHNSEEKATKKRLKQSPLTSEPQQSKLKKPKNKERQRLEDSETYPLNEKHFASGIRKSERGHVPLCNTFSHTLDDPFAFMCSPDTNNSNTSSKKKLSSNSNVITSNGDNTRKRKRYPHEDDDAQGNSPNENVRKRKMTSVNIELTADKLLHTQAEKPERNFQIMAECRSQSVSTLDNLEHSNLNGIECASYPSEIGCSLSYIKFQPFQKWGMAATNSTLNFIVLSGMFEIKNWQESSKLESAILNNGDKVEIPQGCYFILTNLLNKVSVMLFKRILTDNNTLS</sequence>
<feature type="compositionally biased region" description="Low complexity" evidence="1">
    <location>
        <begin position="734"/>
        <end position="749"/>
    </location>
</feature>
<feature type="region of interest" description="Disordered" evidence="1">
    <location>
        <begin position="498"/>
        <end position="529"/>
    </location>
</feature>
<dbReference type="GeneID" id="117575645"/>
<feature type="compositionally biased region" description="Polar residues" evidence="1">
    <location>
        <begin position="919"/>
        <end position="928"/>
    </location>
</feature>
<feature type="region of interest" description="Disordered" evidence="1">
    <location>
        <begin position="829"/>
        <end position="958"/>
    </location>
</feature>
<proteinExistence type="predicted"/>